<dbReference type="GO" id="GO:0009279">
    <property type="term" value="C:cell outer membrane"/>
    <property type="evidence" value="ECO:0007669"/>
    <property type="project" value="UniProtKB-SubCell"/>
</dbReference>
<dbReference type="EMBL" id="CP137578">
    <property type="protein sequence ID" value="WOX27195.1"/>
    <property type="molecule type" value="Genomic_DNA"/>
</dbReference>
<evidence type="ECO:0000313" key="22">
    <source>
        <dbReference type="Proteomes" id="UP001304419"/>
    </source>
</evidence>
<dbReference type="Gene3D" id="2.40.170.20">
    <property type="entry name" value="TonB-dependent receptor, beta-barrel domain"/>
    <property type="match status" value="1"/>
</dbReference>
<keyword evidence="7 16" id="KW-0732">Signal</keyword>
<dbReference type="CDD" id="cd01347">
    <property type="entry name" value="ligand_gated_channel"/>
    <property type="match status" value="1"/>
</dbReference>
<feature type="domain" description="TonB-dependent receptor plug" evidence="18">
    <location>
        <begin position="66"/>
        <end position="157"/>
    </location>
</feature>
<evidence type="ECO:0000313" key="19">
    <source>
        <dbReference type="EMBL" id="NLR20224.1"/>
    </source>
</evidence>
<feature type="domain" description="TonB-dependent receptor-like beta-barrel" evidence="17">
    <location>
        <begin position="229"/>
        <end position="685"/>
    </location>
</feature>
<evidence type="ECO:0000259" key="17">
    <source>
        <dbReference type="Pfam" id="PF00593"/>
    </source>
</evidence>
<keyword evidence="4 14" id="KW-1134">Transmembrane beta strand</keyword>
<dbReference type="SUPFAM" id="SSF56935">
    <property type="entry name" value="Porins"/>
    <property type="match status" value="1"/>
</dbReference>
<dbReference type="PANTHER" id="PTHR32552:SF68">
    <property type="entry name" value="FERRICHROME OUTER MEMBRANE TRANSPORTER_PHAGE RECEPTOR"/>
    <property type="match status" value="1"/>
</dbReference>
<keyword evidence="3 14" id="KW-0813">Transport</keyword>
<evidence type="ECO:0000256" key="5">
    <source>
        <dbReference type="ARBA" id="ARBA00022496"/>
    </source>
</evidence>
<comment type="similarity">
    <text evidence="2 14 15">Belongs to the TonB-dependent receptor family.</text>
</comment>
<reference evidence="19" key="1">
    <citation type="submission" date="2019-10" db="EMBL/GenBank/DDBJ databases">
        <authorList>
            <person name="Paulsen S."/>
        </authorList>
    </citation>
    <scope>NUCLEOTIDE SEQUENCE</scope>
    <source>
        <strain evidence="19">LMG 19692</strain>
    </source>
</reference>
<dbReference type="InterPro" id="IPR000531">
    <property type="entry name" value="Beta-barrel_TonB"/>
</dbReference>
<dbReference type="PROSITE" id="PS52016">
    <property type="entry name" value="TONB_DEPENDENT_REC_3"/>
    <property type="match status" value="1"/>
</dbReference>
<evidence type="ECO:0000256" key="8">
    <source>
        <dbReference type="ARBA" id="ARBA00023004"/>
    </source>
</evidence>
<keyword evidence="9" id="KW-0406">Ion transport</keyword>
<dbReference type="GO" id="GO:0038023">
    <property type="term" value="F:signaling receptor activity"/>
    <property type="evidence" value="ECO:0007669"/>
    <property type="project" value="InterPro"/>
</dbReference>
<evidence type="ECO:0000313" key="21">
    <source>
        <dbReference type="Proteomes" id="UP000646877"/>
    </source>
</evidence>
<name>A0A8I2KK76_9GAMM</name>
<dbReference type="InterPro" id="IPR012910">
    <property type="entry name" value="Plug_dom"/>
</dbReference>
<organism evidence="19 21">
    <name type="scientific">Pseudoalteromonas maricaloris</name>
    <dbReference type="NCBI Taxonomy" id="184924"/>
    <lineage>
        <taxon>Bacteria</taxon>
        <taxon>Pseudomonadati</taxon>
        <taxon>Pseudomonadota</taxon>
        <taxon>Gammaproteobacteria</taxon>
        <taxon>Alteromonadales</taxon>
        <taxon>Pseudoalteromonadaceae</taxon>
        <taxon>Pseudoalteromonas</taxon>
    </lineage>
</organism>
<proteinExistence type="inferred from homology"/>
<dbReference type="InterPro" id="IPR037066">
    <property type="entry name" value="Plug_dom_sf"/>
</dbReference>
<dbReference type="InterPro" id="IPR036942">
    <property type="entry name" value="Beta-barrel_TonB_sf"/>
</dbReference>
<dbReference type="InterPro" id="IPR039426">
    <property type="entry name" value="TonB-dep_rcpt-like"/>
</dbReference>
<evidence type="ECO:0000256" key="6">
    <source>
        <dbReference type="ARBA" id="ARBA00022692"/>
    </source>
</evidence>
<feature type="signal peptide" evidence="16">
    <location>
        <begin position="1"/>
        <end position="23"/>
    </location>
</feature>
<evidence type="ECO:0000256" key="3">
    <source>
        <dbReference type="ARBA" id="ARBA00022448"/>
    </source>
</evidence>
<evidence type="ECO:0000256" key="2">
    <source>
        <dbReference type="ARBA" id="ARBA00009810"/>
    </source>
</evidence>
<comment type="subcellular location">
    <subcellularLocation>
        <location evidence="1 14">Cell outer membrane</location>
        <topology evidence="1 14">Multi-pass membrane protein</topology>
    </subcellularLocation>
</comment>
<evidence type="ECO:0000256" key="12">
    <source>
        <dbReference type="ARBA" id="ARBA00023170"/>
    </source>
</evidence>
<keyword evidence="6 14" id="KW-0812">Transmembrane</keyword>
<dbReference type="Pfam" id="PF07715">
    <property type="entry name" value="Plug"/>
    <property type="match status" value="1"/>
</dbReference>
<reference evidence="20 22" key="2">
    <citation type="submission" date="2023-10" db="EMBL/GenBank/DDBJ databases">
        <title>To unveil natural product biosynthetic capacity in Pseudoalteromonas.</title>
        <authorList>
            <person name="Wang J."/>
        </authorList>
    </citation>
    <scope>NUCLEOTIDE SEQUENCE [LARGE SCALE GENOMIC DNA]</scope>
    <source>
        <strain evidence="20 22">DSM 15914</strain>
    </source>
</reference>
<keyword evidence="12 19" id="KW-0675">Receptor</keyword>
<evidence type="ECO:0000256" key="9">
    <source>
        <dbReference type="ARBA" id="ARBA00023065"/>
    </source>
</evidence>
<dbReference type="PANTHER" id="PTHR32552">
    <property type="entry name" value="FERRICHROME IRON RECEPTOR-RELATED"/>
    <property type="match status" value="1"/>
</dbReference>
<evidence type="ECO:0000256" key="10">
    <source>
        <dbReference type="ARBA" id="ARBA00023077"/>
    </source>
</evidence>
<dbReference type="Pfam" id="PF00593">
    <property type="entry name" value="TonB_dep_Rec_b-barrel"/>
    <property type="match status" value="1"/>
</dbReference>
<evidence type="ECO:0000256" key="4">
    <source>
        <dbReference type="ARBA" id="ARBA00022452"/>
    </source>
</evidence>
<dbReference type="AlphaFoldDB" id="A0A8I2KK76"/>
<evidence type="ECO:0000259" key="18">
    <source>
        <dbReference type="Pfam" id="PF07715"/>
    </source>
</evidence>
<accession>A0A8I2KK76</accession>
<feature type="chain" id="PRO_5034049408" evidence="16">
    <location>
        <begin position="24"/>
        <end position="717"/>
    </location>
</feature>
<evidence type="ECO:0000256" key="13">
    <source>
        <dbReference type="ARBA" id="ARBA00023237"/>
    </source>
</evidence>
<dbReference type="RefSeq" id="WP_130126154.1">
    <property type="nucleotide sequence ID" value="NZ_CBCSDF010000008.1"/>
</dbReference>
<sequence length="717" mass="79457">MKTISKLSLIALAIMYPSLHASAQQQVSEDKLKDQDIEKITVVSRTLNLYRNGESSTGKLAVDPLNSTQMVTSLNANLIRDLAARDAKDLYRNIAGVSQFSYAGVTARGFRQEEIYFDGLRGDPYVGFNVPQLFNVERVDFLKGPAGMLYGPGAPGGLFNYITKKPQSEFSANTRIIAGTDSRYGASGEVTGEVAQAQSIRLGAFYEQQDTYRDNSASEVAIMDAGYAYDFDDARLILQYTHYKQDLDANRLRGVPAGDDGEFLTTPSWNHNEPTDFLNLTSDVLQASVAGDLSPSLSYNVALRYIDNEQEQNYHEPRALIDSNKDGQIDLVAREFRDQLRAQSQLSFAANFVYETQMLGAEQRTAFGLDIYSGEEDALLGRASASNDFVTRYLNGTSLDSDILPLSLHNPNYGETQPNQYNVKFAPESTTKQQRNGTYVLNELAWEKVTFVAGIRYDQFEDDANGSKFNDTNVSFRIGGIYKLSDDISLYSQWADSYEPQGVSSQDEKAGGPFEPTTGDIIEVGLNAELFNGSTLLKVAGYQITRQNLLQNTGTDPEQDGVDNLAPIGEITSKGLEIELITDVTPDWVVSLAYAYNDATITADNGAGGIRNSVGDKFANAPENQFGVWTRYQIPEWNLAFAVGGNYVDEQLSLSGQTLNSYFVADTSIIWELDNYSVLFRVENVFDKEYAESGFLDRTGHFPGDPRNAFLEFTYNW</sequence>
<keyword evidence="11 14" id="KW-0472">Membrane</keyword>
<keyword evidence="5" id="KW-0410">Iron transport</keyword>
<dbReference type="Proteomes" id="UP000646877">
    <property type="component" value="Unassembled WGS sequence"/>
</dbReference>
<gene>
    <name evidence="19" type="ORF">F9Y85_02595</name>
    <name evidence="20" type="ORF">R5H13_10965</name>
</gene>
<evidence type="ECO:0000256" key="16">
    <source>
        <dbReference type="SAM" id="SignalP"/>
    </source>
</evidence>
<dbReference type="Gene3D" id="2.170.130.10">
    <property type="entry name" value="TonB-dependent receptor, plug domain"/>
    <property type="match status" value="1"/>
</dbReference>
<keyword evidence="22" id="KW-1185">Reference proteome</keyword>
<evidence type="ECO:0000256" key="7">
    <source>
        <dbReference type="ARBA" id="ARBA00022729"/>
    </source>
</evidence>
<evidence type="ECO:0000256" key="1">
    <source>
        <dbReference type="ARBA" id="ARBA00004571"/>
    </source>
</evidence>
<dbReference type="GO" id="GO:0015344">
    <property type="term" value="F:siderophore uptake transmembrane transporter activity"/>
    <property type="evidence" value="ECO:0007669"/>
    <property type="project" value="TreeGrafter"/>
</dbReference>
<evidence type="ECO:0000256" key="11">
    <source>
        <dbReference type="ARBA" id="ARBA00023136"/>
    </source>
</evidence>
<keyword evidence="10 15" id="KW-0798">TonB box</keyword>
<dbReference type="Proteomes" id="UP001304419">
    <property type="component" value="Chromosome 1"/>
</dbReference>
<keyword evidence="13 14" id="KW-0998">Cell outer membrane</keyword>
<keyword evidence="8" id="KW-0408">Iron</keyword>
<protein>
    <submittedName>
        <fullName evidence="19">TonB-dependent siderophore receptor</fullName>
    </submittedName>
</protein>
<dbReference type="NCBIfam" id="TIGR01783">
    <property type="entry name" value="TonB-siderophor"/>
    <property type="match status" value="1"/>
</dbReference>
<evidence type="ECO:0000256" key="14">
    <source>
        <dbReference type="PROSITE-ProRule" id="PRU01360"/>
    </source>
</evidence>
<dbReference type="EMBL" id="WEIA01000001">
    <property type="protein sequence ID" value="NLR20224.1"/>
    <property type="molecule type" value="Genomic_DNA"/>
</dbReference>
<dbReference type="InterPro" id="IPR010105">
    <property type="entry name" value="TonB_sidphr_rcpt"/>
</dbReference>
<evidence type="ECO:0000313" key="20">
    <source>
        <dbReference type="EMBL" id="WOX27195.1"/>
    </source>
</evidence>
<evidence type="ECO:0000256" key="15">
    <source>
        <dbReference type="RuleBase" id="RU003357"/>
    </source>
</evidence>
<dbReference type="GO" id="GO:0015891">
    <property type="term" value="P:siderophore transport"/>
    <property type="evidence" value="ECO:0007669"/>
    <property type="project" value="InterPro"/>
</dbReference>